<reference evidence="1 2" key="1">
    <citation type="submission" date="2020-08" db="EMBL/GenBank/DDBJ databases">
        <title>Description of Xenorhabdus lircayensis sp. nov., the symbiotic bacterium associated with the entomopathogenic nematode Steirnernema unicornum.</title>
        <authorList>
            <person name="Castaneda-Alvarez C."/>
            <person name="Prodan S."/>
            <person name="Zamorano A."/>
            <person name="San-Blas E."/>
            <person name="Aballay E."/>
        </authorList>
    </citation>
    <scope>NUCLEOTIDE SEQUENCE [LARGE SCALE GENOMIC DNA]</scope>
    <source>
        <strain evidence="1 2">VLS</strain>
    </source>
</reference>
<accession>A0ABS0U5I1</accession>
<organism evidence="1 2">
    <name type="scientific">Xenorhabdus lircayensis</name>
    <dbReference type="NCBI Taxonomy" id="2763499"/>
    <lineage>
        <taxon>Bacteria</taxon>
        <taxon>Pseudomonadati</taxon>
        <taxon>Pseudomonadota</taxon>
        <taxon>Gammaproteobacteria</taxon>
        <taxon>Enterobacterales</taxon>
        <taxon>Morganellaceae</taxon>
        <taxon>Xenorhabdus</taxon>
    </lineage>
</organism>
<dbReference type="Proteomes" id="UP000696184">
    <property type="component" value="Unassembled WGS sequence"/>
</dbReference>
<keyword evidence="2" id="KW-1185">Reference proteome</keyword>
<comment type="caution">
    <text evidence="1">The sequence shown here is derived from an EMBL/GenBank/DDBJ whole genome shotgun (WGS) entry which is preliminary data.</text>
</comment>
<name>A0ABS0U5I1_9GAMM</name>
<evidence type="ECO:0000313" key="2">
    <source>
        <dbReference type="Proteomes" id="UP000696184"/>
    </source>
</evidence>
<dbReference type="RefSeq" id="WP_198689922.1">
    <property type="nucleotide sequence ID" value="NZ_CAWPUD010000036.1"/>
</dbReference>
<evidence type="ECO:0000313" key="1">
    <source>
        <dbReference type="EMBL" id="MBI6549134.1"/>
    </source>
</evidence>
<proteinExistence type="predicted"/>
<protein>
    <submittedName>
        <fullName evidence="1">Uncharacterized protein</fullName>
    </submittedName>
</protein>
<sequence length="155" mass="18060">MIFRSKSFSTNRPDYFSSLNRSKSSPDLISMSFDAKASLVPEKVSLSKAYEIAKHIQLQIENDKWKLKLNKKERRDVELRNWNDRCIYSCGVFQSIKERVCEVLKEDISQQEKYQCFVTNFRGFPVGVLIMTITDKKLLNAPKLLPDIPLISVMY</sequence>
<dbReference type="EMBL" id="JACOII010000038">
    <property type="protein sequence ID" value="MBI6549134.1"/>
    <property type="molecule type" value="Genomic_DNA"/>
</dbReference>
<gene>
    <name evidence="1" type="ORF">H8A87_10475</name>
</gene>